<dbReference type="InterPro" id="IPR009554">
    <property type="entry name" value="Phageshock_PspB"/>
</dbReference>
<proteinExistence type="predicted"/>
<dbReference type="RefSeq" id="WP_033540488.1">
    <property type="nucleotide sequence ID" value="NZ_CP041153.1"/>
</dbReference>
<feature type="coiled-coil region" evidence="1">
    <location>
        <begin position="36"/>
        <end position="63"/>
    </location>
</feature>
<dbReference type="Proteomes" id="UP000318758">
    <property type="component" value="Chromosome"/>
</dbReference>
<dbReference type="Pfam" id="PF06667">
    <property type="entry name" value="PspB"/>
    <property type="match status" value="1"/>
</dbReference>
<feature type="transmembrane region" description="Helical" evidence="2">
    <location>
        <begin position="6"/>
        <end position="24"/>
    </location>
</feature>
<evidence type="ECO:0000256" key="2">
    <source>
        <dbReference type="SAM" id="Phobius"/>
    </source>
</evidence>
<name>A0ABX5WRK2_9GAMM</name>
<evidence type="ECO:0008006" key="5">
    <source>
        <dbReference type="Google" id="ProtNLM"/>
    </source>
</evidence>
<evidence type="ECO:0000313" key="4">
    <source>
        <dbReference type="Proteomes" id="UP000318758"/>
    </source>
</evidence>
<protein>
    <recommendedName>
        <fullName evidence="5">Phage shock protein B</fullName>
    </recommendedName>
</protein>
<keyword evidence="2" id="KW-1133">Transmembrane helix</keyword>
<gene>
    <name evidence="3" type="ORF">FGA12_18885</name>
</gene>
<keyword evidence="4" id="KW-1185">Reference proteome</keyword>
<keyword evidence="1" id="KW-0175">Coiled coil</keyword>
<evidence type="ECO:0000313" key="3">
    <source>
        <dbReference type="EMBL" id="QDF77062.1"/>
    </source>
</evidence>
<keyword evidence="2" id="KW-0472">Membrane</keyword>
<accession>A0ABX5WRK2</accession>
<dbReference type="EMBL" id="CP041153">
    <property type="protein sequence ID" value="QDF77062.1"/>
    <property type="molecule type" value="Genomic_DNA"/>
</dbReference>
<organism evidence="3 4">
    <name type="scientific">Shewanella marisflavi</name>
    <dbReference type="NCBI Taxonomy" id="260364"/>
    <lineage>
        <taxon>Bacteria</taxon>
        <taxon>Pseudomonadati</taxon>
        <taxon>Pseudomonadota</taxon>
        <taxon>Gammaproteobacteria</taxon>
        <taxon>Alteromonadales</taxon>
        <taxon>Shewanellaceae</taxon>
        <taxon>Shewanella</taxon>
    </lineage>
</organism>
<keyword evidence="2" id="KW-0812">Transmembrane</keyword>
<evidence type="ECO:0000256" key="1">
    <source>
        <dbReference type="SAM" id="Coils"/>
    </source>
</evidence>
<reference evidence="3 4" key="1">
    <citation type="submission" date="2019-06" db="EMBL/GenBank/DDBJ databases">
        <title>Complete genome of Shewanella marisflavi ECSMB14101, a mussel settlement-inducing bacterium isolated from East China Sea.</title>
        <authorList>
            <person name="Yang J."/>
            <person name="Liang X."/>
            <person name="Chang R."/>
            <person name="Peng L."/>
        </authorList>
    </citation>
    <scope>NUCLEOTIDE SEQUENCE [LARGE SCALE GENOMIC DNA]</scope>
    <source>
        <strain evidence="3 4">ECSMB14101</strain>
    </source>
</reference>
<sequence>MDKQQVVMIIMLVLVAATTLSEMYKYYLKQQKRKQVSDNNDEVLRLKQHNEQLEQRVRVLERIVTDNDYQLKQEFETLSRNA</sequence>